<dbReference type="InterPro" id="IPR010982">
    <property type="entry name" value="Lambda_DNA-bd_dom_sf"/>
</dbReference>
<gene>
    <name evidence="2" type="ORF">FYJ44_02375</name>
</gene>
<dbReference type="AlphaFoldDB" id="A0A6L5XIG1"/>
<dbReference type="EMBL" id="VUMH01000002">
    <property type="protein sequence ID" value="MSS26908.1"/>
    <property type="molecule type" value="Genomic_DNA"/>
</dbReference>
<proteinExistence type="predicted"/>
<protein>
    <submittedName>
        <fullName evidence="2">Helix-turn-helix transcriptional regulator</fullName>
    </submittedName>
</protein>
<dbReference type="Pfam" id="PF13560">
    <property type="entry name" value="HTH_31"/>
    <property type="match status" value="1"/>
</dbReference>
<dbReference type="Proteomes" id="UP000477488">
    <property type="component" value="Unassembled WGS sequence"/>
</dbReference>
<feature type="domain" description="HTH cro/C1-type" evidence="1">
    <location>
        <begin position="48"/>
        <end position="91"/>
    </location>
</feature>
<comment type="caution">
    <text evidence="2">The sequence shown here is derived from an EMBL/GenBank/DDBJ whole genome shotgun (WGS) entry which is preliminary data.</text>
</comment>
<dbReference type="SUPFAM" id="SSF47413">
    <property type="entry name" value="lambda repressor-like DNA-binding domains"/>
    <property type="match status" value="1"/>
</dbReference>
<dbReference type="CDD" id="cd00093">
    <property type="entry name" value="HTH_XRE"/>
    <property type="match status" value="1"/>
</dbReference>
<dbReference type="GO" id="GO:0003677">
    <property type="term" value="F:DNA binding"/>
    <property type="evidence" value="ECO:0007669"/>
    <property type="project" value="InterPro"/>
</dbReference>
<dbReference type="SMART" id="SM00530">
    <property type="entry name" value="HTH_XRE"/>
    <property type="match status" value="1"/>
</dbReference>
<evidence type="ECO:0000313" key="3">
    <source>
        <dbReference type="Proteomes" id="UP000477488"/>
    </source>
</evidence>
<reference evidence="2 3" key="1">
    <citation type="submission" date="2019-09" db="EMBL/GenBank/DDBJ databases">
        <title>In-depth cultivation of the pig gut microbiome towards novel bacterial diversity and tailored functional studies.</title>
        <authorList>
            <person name="Wylensek D."/>
            <person name="Hitch T.C.A."/>
            <person name="Clavel T."/>
        </authorList>
    </citation>
    <scope>NUCLEOTIDE SEQUENCE [LARGE SCALE GENOMIC DNA]</scope>
    <source>
        <strain evidence="2 3">PG-178-WT-4</strain>
    </source>
</reference>
<dbReference type="PROSITE" id="PS50943">
    <property type="entry name" value="HTH_CROC1"/>
    <property type="match status" value="1"/>
</dbReference>
<dbReference type="Gene3D" id="1.10.260.40">
    <property type="entry name" value="lambda repressor-like DNA-binding domains"/>
    <property type="match status" value="1"/>
</dbReference>
<evidence type="ECO:0000313" key="2">
    <source>
        <dbReference type="EMBL" id="MSS26908.1"/>
    </source>
</evidence>
<sequence>MIILPIRRHRMRYGGLSGVLAGVHASGRCLVNTTLAQRLRLVRGKTPQAEFAGKVGIHKSSWGRYERGEGEPVGSDLIKICSVCDINPQWLLLGQGLMPQRMPALPRAALDLLLCCTYFCTKGSPP</sequence>
<keyword evidence="3" id="KW-1185">Reference proteome</keyword>
<evidence type="ECO:0000259" key="1">
    <source>
        <dbReference type="PROSITE" id="PS50943"/>
    </source>
</evidence>
<dbReference type="InterPro" id="IPR001387">
    <property type="entry name" value="Cro/C1-type_HTH"/>
</dbReference>
<organism evidence="2 3">
    <name type="scientific">Desulfovibrio porci</name>
    <dbReference type="NCBI Taxonomy" id="2605782"/>
    <lineage>
        <taxon>Bacteria</taxon>
        <taxon>Pseudomonadati</taxon>
        <taxon>Thermodesulfobacteriota</taxon>
        <taxon>Desulfovibrionia</taxon>
        <taxon>Desulfovibrionales</taxon>
        <taxon>Desulfovibrionaceae</taxon>
        <taxon>Desulfovibrio</taxon>
    </lineage>
</organism>
<name>A0A6L5XIG1_9BACT</name>
<accession>A0A6L5XIG1</accession>